<dbReference type="Gene3D" id="1.10.287.130">
    <property type="match status" value="1"/>
</dbReference>
<dbReference type="CDD" id="cd17546">
    <property type="entry name" value="REC_hyHK_CKI1_RcsC-like"/>
    <property type="match status" value="1"/>
</dbReference>
<keyword evidence="15" id="KW-0175">Coiled coil</keyword>
<dbReference type="RefSeq" id="WP_055463720.1">
    <property type="nucleotide sequence ID" value="NZ_CYHG01000008.1"/>
</dbReference>
<dbReference type="InterPro" id="IPR001789">
    <property type="entry name" value="Sig_transdc_resp-reg_receiver"/>
</dbReference>
<dbReference type="InterPro" id="IPR036097">
    <property type="entry name" value="HisK_dim/P_sf"/>
</dbReference>
<dbReference type="GO" id="GO:0000155">
    <property type="term" value="F:phosphorelay sensor kinase activity"/>
    <property type="evidence" value="ECO:0007669"/>
    <property type="project" value="InterPro"/>
</dbReference>
<evidence type="ECO:0000259" key="17">
    <source>
        <dbReference type="PROSITE" id="PS50109"/>
    </source>
</evidence>
<keyword evidence="4" id="KW-1003">Cell membrane</keyword>
<evidence type="ECO:0000259" key="19">
    <source>
        <dbReference type="PROSITE" id="PS50894"/>
    </source>
</evidence>
<dbReference type="InterPro" id="IPR004358">
    <property type="entry name" value="Sig_transdc_His_kin-like_C"/>
</dbReference>
<keyword evidence="11" id="KW-0902">Two-component regulatory system</keyword>
<feature type="modified residue" description="4-aspartylphosphate" evidence="14">
    <location>
        <position position="743"/>
    </location>
</feature>
<evidence type="ECO:0000256" key="13">
    <source>
        <dbReference type="PROSITE-ProRule" id="PRU00110"/>
    </source>
</evidence>
<dbReference type="EC" id="2.7.13.3" evidence="3"/>
<reference evidence="21" key="1">
    <citation type="submission" date="2015-08" db="EMBL/GenBank/DDBJ databases">
        <authorList>
            <person name="Varghese N."/>
        </authorList>
    </citation>
    <scope>NUCLEOTIDE SEQUENCE [LARGE SCALE GENOMIC DNA]</scope>
    <source>
        <strain evidence="21">JCM 18476</strain>
    </source>
</reference>
<dbReference type="AlphaFoldDB" id="A0A0K6IP63"/>
<evidence type="ECO:0000256" key="10">
    <source>
        <dbReference type="ARBA" id="ARBA00022989"/>
    </source>
</evidence>
<evidence type="ECO:0000256" key="15">
    <source>
        <dbReference type="SAM" id="Coils"/>
    </source>
</evidence>
<dbReference type="PANTHER" id="PTHR45339:SF1">
    <property type="entry name" value="HYBRID SIGNAL TRANSDUCTION HISTIDINE KINASE J"/>
    <property type="match status" value="1"/>
</dbReference>
<dbReference type="Gene3D" id="3.30.565.10">
    <property type="entry name" value="Histidine kinase-like ATPase, C-terminal domain"/>
    <property type="match status" value="1"/>
</dbReference>
<evidence type="ECO:0000256" key="11">
    <source>
        <dbReference type="ARBA" id="ARBA00023012"/>
    </source>
</evidence>
<keyword evidence="12 16" id="KW-0472">Membrane</keyword>
<evidence type="ECO:0000256" key="5">
    <source>
        <dbReference type="ARBA" id="ARBA00022519"/>
    </source>
</evidence>
<dbReference type="Gene3D" id="1.20.120.160">
    <property type="entry name" value="HPT domain"/>
    <property type="match status" value="1"/>
</dbReference>
<feature type="transmembrane region" description="Helical" evidence="16">
    <location>
        <begin position="13"/>
        <end position="35"/>
    </location>
</feature>
<feature type="coiled-coil region" evidence="15">
    <location>
        <begin position="245"/>
        <end position="286"/>
    </location>
</feature>
<dbReference type="SUPFAM" id="SSF47384">
    <property type="entry name" value="Homodimeric domain of signal transducing histidine kinase"/>
    <property type="match status" value="1"/>
</dbReference>
<dbReference type="PRINTS" id="PR00344">
    <property type="entry name" value="BCTRLSENSOR"/>
</dbReference>
<dbReference type="SUPFAM" id="SSF52172">
    <property type="entry name" value="CheY-like"/>
    <property type="match status" value="2"/>
</dbReference>
<gene>
    <name evidence="20" type="ORF">Ga0061065_108144</name>
</gene>
<evidence type="ECO:0000256" key="7">
    <source>
        <dbReference type="ARBA" id="ARBA00022692"/>
    </source>
</evidence>
<evidence type="ECO:0000259" key="18">
    <source>
        <dbReference type="PROSITE" id="PS50110"/>
    </source>
</evidence>
<dbReference type="Proteomes" id="UP000182769">
    <property type="component" value="Unassembled WGS sequence"/>
</dbReference>
<organism evidence="20 21">
    <name type="scientific">Marinomonas fungiae</name>
    <dbReference type="NCBI Taxonomy" id="1137284"/>
    <lineage>
        <taxon>Bacteria</taxon>
        <taxon>Pseudomonadati</taxon>
        <taxon>Pseudomonadota</taxon>
        <taxon>Gammaproteobacteria</taxon>
        <taxon>Oceanospirillales</taxon>
        <taxon>Oceanospirillaceae</taxon>
        <taxon>Marinomonas</taxon>
    </lineage>
</organism>
<dbReference type="InterPro" id="IPR036890">
    <property type="entry name" value="HATPase_C_sf"/>
</dbReference>
<accession>A0A0K6IP63</accession>
<dbReference type="Gene3D" id="3.40.50.2300">
    <property type="match status" value="1"/>
</dbReference>
<evidence type="ECO:0000256" key="1">
    <source>
        <dbReference type="ARBA" id="ARBA00000085"/>
    </source>
</evidence>
<feature type="modified residue" description="Phosphohistidine" evidence="13">
    <location>
        <position position="879"/>
    </location>
</feature>
<name>A0A0K6IP63_9GAMM</name>
<protein>
    <recommendedName>
        <fullName evidence="3">histidine kinase</fullName>
        <ecNumber evidence="3">2.7.13.3</ecNumber>
    </recommendedName>
</protein>
<dbReference type="Pfam" id="PF00512">
    <property type="entry name" value="HisKA"/>
    <property type="match status" value="1"/>
</dbReference>
<dbReference type="STRING" id="1137284.GCA_001418205_02665"/>
<dbReference type="Pfam" id="PF01627">
    <property type="entry name" value="Hpt"/>
    <property type="match status" value="1"/>
</dbReference>
<keyword evidence="20" id="KW-0418">Kinase</keyword>
<evidence type="ECO:0000256" key="9">
    <source>
        <dbReference type="ARBA" id="ARBA00022840"/>
    </source>
</evidence>
<dbReference type="PROSITE" id="PS50109">
    <property type="entry name" value="HIS_KIN"/>
    <property type="match status" value="1"/>
</dbReference>
<dbReference type="Pfam" id="PF09984">
    <property type="entry name" value="sCache_4"/>
    <property type="match status" value="1"/>
</dbReference>
<evidence type="ECO:0000256" key="16">
    <source>
        <dbReference type="SAM" id="Phobius"/>
    </source>
</evidence>
<evidence type="ECO:0000313" key="21">
    <source>
        <dbReference type="Proteomes" id="UP000182769"/>
    </source>
</evidence>
<dbReference type="InterPro" id="IPR003661">
    <property type="entry name" value="HisK_dim/P_dom"/>
</dbReference>
<comment type="subcellular location">
    <subcellularLocation>
        <location evidence="2">Cell inner membrane</location>
        <topology evidence="2">Multi-pass membrane protein</topology>
    </subcellularLocation>
</comment>
<dbReference type="SMART" id="SM00448">
    <property type="entry name" value="REC"/>
    <property type="match status" value="1"/>
</dbReference>
<dbReference type="OrthoDB" id="9797243at2"/>
<dbReference type="SUPFAM" id="SSF55874">
    <property type="entry name" value="ATPase domain of HSP90 chaperone/DNA topoisomerase II/histidine kinase"/>
    <property type="match status" value="1"/>
</dbReference>
<dbReference type="GO" id="GO:0005524">
    <property type="term" value="F:ATP binding"/>
    <property type="evidence" value="ECO:0007669"/>
    <property type="project" value="UniProtKB-KW"/>
</dbReference>
<keyword evidence="5" id="KW-0997">Cell inner membrane</keyword>
<keyword evidence="21" id="KW-1185">Reference proteome</keyword>
<dbReference type="PANTHER" id="PTHR45339">
    <property type="entry name" value="HYBRID SIGNAL TRANSDUCTION HISTIDINE KINASE J"/>
    <property type="match status" value="1"/>
</dbReference>
<feature type="transmembrane region" description="Helical" evidence="16">
    <location>
        <begin position="186"/>
        <end position="211"/>
    </location>
</feature>
<dbReference type="PROSITE" id="PS50110">
    <property type="entry name" value="RESPONSE_REGULATORY"/>
    <property type="match status" value="1"/>
</dbReference>
<keyword evidence="20" id="KW-0808">Transferase</keyword>
<dbReference type="Pfam" id="PF00072">
    <property type="entry name" value="Response_reg"/>
    <property type="match status" value="1"/>
</dbReference>
<feature type="domain" description="HPt" evidence="19">
    <location>
        <begin position="840"/>
        <end position="933"/>
    </location>
</feature>
<dbReference type="InterPro" id="IPR008207">
    <property type="entry name" value="Sig_transdc_His_kin_Hpt_dom"/>
</dbReference>
<feature type="domain" description="Histidine kinase" evidence="17">
    <location>
        <begin position="311"/>
        <end position="535"/>
    </location>
</feature>
<dbReference type="SUPFAM" id="SSF47226">
    <property type="entry name" value="Histidine-containing phosphotransfer domain, HPT domain"/>
    <property type="match status" value="1"/>
</dbReference>
<feature type="domain" description="Response regulatory" evidence="18">
    <location>
        <begin position="694"/>
        <end position="810"/>
    </location>
</feature>
<evidence type="ECO:0000256" key="4">
    <source>
        <dbReference type="ARBA" id="ARBA00022475"/>
    </source>
</evidence>
<keyword evidence="10 16" id="KW-1133">Transmembrane helix</keyword>
<dbReference type="InterPro" id="IPR003594">
    <property type="entry name" value="HATPase_dom"/>
</dbReference>
<evidence type="ECO:0000313" key="20">
    <source>
        <dbReference type="EMBL" id="CUB04915.1"/>
    </source>
</evidence>
<dbReference type="InterPro" id="IPR019247">
    <property type="entry name" value="Histidine_kinase_BarA_N"/>
</dbReference>
<dbReference type="SMART" id="SM00387">
    <property type="entry name" value="HATPase_c"/>
    <property type="match status" value="1"/>
</dbReference>
<evidence type="ECO:0000256" key="2">
    <source>
        <dbReference type="ARBA" id="ARBA00004429"/>
    </source>
</evidence>
<evidence type="ECO:0000256" key="3">
    <source>
        <dbReference type="ARBA" id="ARBA00012438"/>
    </source>
</evidence>
<dbReference type="Pfam" id="PF02518">
    <property type="entry name" value="HATPase_c"/>
    <property type="match status" value="1"/>
</dbReference>
<proteinExistence type="predicted"/>
<dbReference type="SMART" id="SM00388">
    <property type="entry name" value="HisKA"/>
    <property type="match status" value="1"/>
</dbReference>
<dbReference type="InterPro" id="IPR036641">
    <property type="entry name" value="HPT_dom_sf"/>
</dbReference>
<evidence type="ECO:0000256" key="6">
    <source>
        <dbReference type="ARBA" id="ARBA00022553"/>
    </source>
</evidence>
<dbReference type="CDD" id="cd00082">
    <property type="entry name" value="HisKA"/>
    <property type="match status" value="1"/>
</dbReference>
<keyword evidence="7 16" id="KW-0812">Transmembrane</keyword>
<keyword evidence="9" id="KW-0067">ATP-binding</keyword>
<keyword evidence="8" id="KW-0547">Nucleotide-binding</keyword>
<sequence length="951" mass="106667">MLPSSSSALQLKLWKAIFLPVFGILLSASVIIYLVEVFDGKAQFEYINRYQAEQAANASEYALLFNDRNLINSNIQSLLRQQDIVGASYFNSQGNLIDGVGQTNEPQAPLPSKPHSYYLDEADQYITIAPIYYANISRTSLSDTPFLEPNGTILEDAIGLSKAPQQELLGWIQVNSSTQRVQLENISIALTVMGYFIFAALFCAFICWRYALRTASPWTNITHSLALIISGDYDKARSIKLPNYLQKTQEALDYISERLKNYRTELENEINQITKETRENAILLEEKSAQLHIANKEAMESNRLKTQFLANISHEVRTPLNAILGYSNLLQKDILSPQQQVYVDTIAQSTNDLLTTIGNILDFSKIEAGKMVVLDCEDFNIKDTIDDVLHSLASTPFSETKDIDLIPNFHSNMPDWVKGDKTRLRQILNNLVGNAIKFTSTGSIRIFASCTQISPNDLDIYVEVVDTGCGIPNEKLSQLFKPFSQVDSSHTRSYAGTGLGLVITKKLIEQMGGNIGVNSELGRGSNFYFNIRLQSSSKTSEALPSLNKHIIIYEPSCNYREYLSNCLSQLSATFDFTSSVEQFMSSLLNTERDYHAALICTGLQQTDAEEAAELTYYLSKRYQLPSIVLAKPSSHLALHAQQYQLASHLVQKPISLKRLYSALHNQTQSSTPVLEPLPSITEDNKVWQHLAGLHLLAVDDTAINLQLLGHWLEPHHINLSLAHSGQQAIDMANQQHFDLILMDIQMPQMDGMEATKHLRQIHGYQDTPIIALTAHALAQEQQSILASGMNAYLTKPINEETLLSTLSEWCTTNKNLTSQVEEELSEVFDLNKALSMAGNRAQAARDLFEMLMQSLTEDRRLLIHHFESRDLDKLIATVHRIHGASKYSGTIELTKHANFLETHLKELGFEEVEEVFADFLASLERLENAQTLIPWPQGSQMPTQTASHPTN</sequence>
<evidence type="ECO:0000256" key="8">
    <source>
        <dbReference type="ARBA" id="ARBA00022741"/>
    </source>
</evidence>
<evidence type="ECO:0000256" key="12">
    <source>
        <dbReference type="ARBA" id="ARBA00023136"/>
    </source>
</evidence>
<evidence type="ECO:0000256" key="14">
    <source>
        <dbReference type="PROSITE-ProRule" id="PRU00169"/>
    </source>
</evidence>
<keyword evidence="6 14" id="KW-0597">Phosphoprotein</keyword>
<dbReference type="PROSITE" id="PS50894">
    <property type="entry name" value="HPT"/>
    <property type="match status" value="1"/>
</dbReference>
<dbReference type="GO" id="GO:0005886">
    <property type="term" value="C:plasma membrane"/>
    <property type="evidence" value="ECO:0007669"/>
    <property type="project" value="UniProtKB-SubCell"/>
</dbReference>
<dbReference type="InterPro" id="IPR011006">
    <property type="entry name" value="CheY-like_superfamily"/>
</dbReference>
<dbReference type="EMBL" id="CYHG01000008">
    <property type="protein sequence ID" value="CUB04915.1"/>
    <property type="molecule type" value="Genomic_DNA"/>
</dbReference>
<dbReference type="FunFam" id="3.30.565.10:FF:000010">
    <property type="entry name" value="Sensor histidine kinase RcsC"/>
    <property type="match status" value="1"/>
</dbReference>
<dbReference type="CDD" id="cd16922">
    <property type="entry name" value="HATPase_EvgS-ArcB-TorS-like"/>
    <property type="match status" value="1"/>
</dbReference>
<dbReference type="InterPro" id="IPR005467">
    <property type="entry name" value="His_kinase_dom"/>
</dbReference>
<comment type="catalytic activity">
    <reaction evidence="1">
        <text>ATP + protein L-histidine = ADP + protein N-phospho-L-histidine.</text>
        <dbReference type="EC" id="2.7.13.3"/>
    </reaction>
</comment>